<accession>A0ABD2PSS7</accession>
<sequence length="144" mass="16693">YRCHYLLYGDDGFLTKEGGNHTTQVYTVNAEGDMFPQQDQLAPYWATVARILLTIMAITILSALLEILRMLMGYVKSLKQHRDHVNPDTQSRYWLHDKELDYFDAVQAHYTDGSIETDMQTRMADIREVLYLLEFSDMMAAAEC</sequence>
<comment type="caution">
    <text evidence="2">The sequence shown here is derived from an EMBL/GenBank/DDBJ whole genome shotgun (WGS) entry which is preliminary data.</text>
</comment>
<feature type="non-terminal residue" evidence="2">
    <location>
        <position position="1"/>
    </location>
</feature>
<feature type="transmembrane region" description="Helical" evidence="1">
    <location>
        <begin position="44"/>
        <end position="68"/>
    </location>
</feature>
<keyword evidence="1" id="KW-0472">Membrane</keyword>
<evidence type="ECO:0000313" key="3">
    <source>
        <dbReference type="Proteomes" id="UP001626550"/>
    </source>
</evidence>
<gene>
    <name evidence="2" type="ORF">Ciccas_011323</name>
</gene>
<dbReference type="AlphaFoldDB" id="A0ABD2PSS7"/>
<dbReference type="Proteomes" id="UP001626550">
    <property type="component" value="Unassembled WGS sequence"/>
</dbReference>
<proteinExistence type="predicted"/>
<evidence type="ECO:0000256" key="1">
    <source>
        <dbReference type="SAM" id="Phobius"/>
    </source>
</evidence>
<keyword evidence="3" id="KW-1185">Reference proteome</keyword>
<organism evidence="2 3">
    <name type="scientific">Cichlidogyrus casuarinus</name>
    <dbReference type="NCBI Taxonomy" id="1844966"/>
    <lineage>
        <taxon>Eukaryota</taxon>
        <taxon>Metazoa</taxon>
        <taxon>Spiralia</taxon>
        <taxon>Lophotrochozoa</taxon>
        <taxon>Platyhelminthes</taxon>
        <taxon>Monogenea</taxon>
        <taxon>Monopisthocotylea</taxon>
        <taxon>Dactylogyridea</taxon>
        <taxon>Ancyrocephalidae</taxon>
        <taxon>Cichlidogyrus</taxon>
    </lineage>
</organism>
<dbReference type="EMBL" id="JBJKFK010003231">
    <property type="protein sequence ID" value="KAL3310113.1"/>
    <property type="molecule type" value="Genomic_DNA"/>
</dbReference>
<keyword evidence="1" id="KW-0812">Transmembrane</keyword>
<protein>
    <submittedName>
        <fullName evidence="2">Uncharacterized protein</fullName>
    </submittedName>
</protein>
<keyword evidence="1" id="KW-1133">Transmembrane helix</keyword>
<name>A0ABD2PSS7_9PLAT</name>
<evidence type="ECO:0000313" key="2">
    <source>
        <dbReference type="EMBL" id="KAL3310113.1"/>
    </source>
</evidence>
<reference evidence="2 3" key="1">
    <citation type="submission" date="2024-11" db="EMBL/GenBank/DDBJ databases">
        <title>Adaptive evolution of stress response genes in parasites aligns with host niche diversity.</title>
        <authorList>
            <person name="Hahn C."/>
            <person name="Resl P."/>
        </authorList>
    </citation>
    <scope>NUCLEOTIDE SEQUENCE [LARGE SCALE GENOMIC DNA]</scope>
    <source>
        <strain evidence="2">EGGRZ-B1_66</strain>
        <tissue evidence="2">Body</tissue>
    </source>
</reference>